<protein>
    <submittedName>
        <fullName evidence="1">DHH family putative phosphoesterase</fullName>
    </submittedName>
</protein>
<keyword evidence="2" id="KW-1185">Reference proteome</keyword>
<evidence type="ECO:0000313" key="1">
    <source>
        <dbReference type="EMBL" id="TDY60858.1"/>
    </source>
</evidence>
<dbReference type="AlphaFoldDB" id="A0A4R8M7L3"/>
<sequence>MSSSLLHVISHTDLDGIAAAAVAWHRWRRERPLKVSLAGYGSVDGLILESIAAGQEFLVADLFCQDSRTVDALDRHYSEGEDPFVFDHHETTAARYGGRPWAVVDTAFCAAKVYYRWLVGRGDPGMERLSPLVELANDRDLWINENPDSRLWQALITLCGPYSLLARLAENPDPSLAPHERATGEDFVEKQEKRFALAVEKMGKGSGDLAFVEPGVLEFGDVSDFGGLVLDRMAEPPLLVAVAAKRFSGEWAVSLRSRSEMAGKVVGMLRDGKKVRGGGHDDSAALYFPPSYSPDQIWTTLQAAMRTIRDQERPTGVTLGDLFKTGGQNESGG</sequence>
<organism evidence="1 2">
    <name type="scientific">Aminivibrio pyruvatiphilus</name>
    <dbReference type="NCBI Taxonomy" id="1005740"/>
    <lineage>
        <taxon>Bacteria</taxon>
        <taxon>Thermotogati</taxon>
        <taxon>Synergistota</taxon>
        <taxon>Synergistia</taxon>
        <taxon>Synergistales</taxon>
        <taxon>Aminobacteriaceae</taxon>
        <taxon>Aminivibrio</taxon>
    </lineage>
</organism>
<dbReference type="RefSeq" id="WP_133957425.1">
    <property type="nucleotide sequence ID" value="NZ_SORI01000007.1"/>
</dbReference>
<dbReference type="SUPFAM" id="SSF64182">
    <property type="entry name" value="DHH phosphoesterases"/>
    <property type="match status" value="1"/>
</dbReference>
<dbReference type="PANTHER" id="PTHR42146">
    <property type="entry name" value="3',5'-CYCLIC-NUCLEOTIDE PHOSPHODIESTERASE"/>
    <property type="match status" value="1"/>
</dbReference>
<evidence type="ECO:0000313" key="2">
    <source>
        <dbReference type="Proteomes" id="UP000295066"/>
    </source>
</evidence>
<proteinExistence type="predicted"/>
<dbReference type="PANTHER" id="PTHR42146:SF1">
    <property type="entry name" value="OLIGORIBONUCLEASE NRNB"/>
    <property type="match status" value="1"/>
</dbReference>
<comment type="caution">
    <text evidence="1">The sequence shown here is derived from an EMBL/GenBank/DDBJ whole genome shotgun (WGS) entry which is preliminary data.</text>
</comment>
<dbReference type="Proteomes" id="UP000295066">
    <property type="component" value="Unassembled WGS sequence"/>
</dbReference>
<dbReference type="InterPro" id="IPR038763">
    <property type="entry name" value="DHH_sf"/>
</dbReference>
<name>A0A4R8M7L3_9BACT</name>
<accession>A0A4R8M7L3</accession>
<dbReference type="EMBL" id="SORI01000007">
    <property type="protein sequence ID" value="TDY60858.1"/>
    <property type="molecule type" value="Genomic_DNA"/>
</dbReference>
<dbReference type="InterPro" id="IPR052968">
    <property type="entry name" value="Nucleotide_metab_enz"/>
</dbReference>
<gene>
    <name evidence="1" type="ORF">C8D99_10765</name>
</gene>
<dbReference type="OrthoDB" id="1994at2"/>
<reference evidence="1 2" key="1">
    <citation type="submission" date="2019-03" db="EMBL/GenBank/DDBJ databases">
        <title>Genomic Encyclopedia of Type Strains, Phase IV (KMG-IV): sequencing the most valuable type-strain genomes for metagenomic binning, comparative biology and taxonomic classification.</title>
        <authorList>
            <person name="Goeker M."/>
        </authorList>
    </citation>
    <scope>NUCLEOTIDE SEQUENCE [LARGE SCALE GENOMIC DNA]</scope>
    <source>
        <strain evidence="1 2">DSM 25964</strain>
    </source>
</reference>